<evidence type="ECO:0000256" key="4">
    <source>
        <dbReference type="SAM" id="MobiDB-lite"/>
    </source>
</evidence>
<feature type="compositionally biased region" description="Basic residues" evidence="4">
    <location>
        <begin position="1"/>
        <end position="19"/>
    </location>
</feature>
<keyword evidence="5" id="KW-0934">Plastid</keyword>
<dbReference type="RefSeq" id="YP_009550475.1">
    <property type="nucleotide sequence ID" value="NC_040295.1"/>
</dbReference>
<keyword evidence="2 5" id="KW-0689">Ribosomal protein</keyword>
<comment type="similarity">
    <text evidence="1">Belongs to the bacterial ribosomal protein bL34 family.</text>
</comment>
<evidence type="ECO:0000256" key="1">
    <source>
        <dbReference type="ARBA" id="ARBA00010111"/>
    </source>
</evidence>
<name>A0A3R5QLQ6_9STRA</name>
<protein>
    <submittedName>
        <fullName evidence="5">Ribosomal protein L34</fullName>
    </submittedName>
</protein>
<dbReference type="NCBIfam" id="TIGR01030">
    <property type="entry name" value="rpmH_bact"/>
    <property type="match status" value="1"/>
</dbReference>
<organism evidence="5">
    <name type="scientific">Eustigmatophyceae sp. Bat 8/9-7w</name>
    <dbReference type="NCBI Taxonomy" id="2506144"/>
    <lineage>
        <taxon>Eukaryota</taxon>
        <taxon>Sar</taxon>
        <taxon>Stramenopiles</taxon>
        <taxon>Ochrophyta</taxon>
        <taxon>Eustigmatophyceae</taxon>
    </lineage>
</organism>
<proteinExistence type="inferred from homology"/>
<evidence type="ECO:0000256" key="3">
    <source>
        <dbReference type="ARBA" id="ARBA00023274"/>
    </source>
</evidence>
<accession>A0A3R5QLQ6</accession>
<dbReference type="GeneID" id="38947462"/>
<dbReference type="AlphaFoldDB" id="A0A3R5QLQ6"/>
<evidence type="ECO:0000256" key="2">
    <source>
        <dbReference type="ARBA" id="ARBA00022980"/>
    </source>
</evidence>
<dbReference type="GO" id="GO:0003735">
    <property type="term" value="F:structural constituent of ribosome"/>
    <property type="evidence" value="ECO:0007669"/>
    <property type="project" value="InterPro"/>
</dbReference>
<dbReference type="Gene3D" id="1.10.287.3980">
    <property type="match status" value="1"/>
</dbReference>
<evidence type="ECO:0000313" key="5">
    <source>
        <dbReference type="EMBL" id="QAA11410.1"/>
    </source>
</evidence>
<keyword evidence="3" id="KW-0687">Ribonucleoprotein</keyword>
<geneLocation type="plastid" evidence="5"/>
<gene>
    <name evidence="5" type="primary">rpl34</name>
</gene>
<dbReference type="EMBL" id="MK281453">
    <property type="protein sequence ID" value="QAA11410.1"/>
    <property type="molecule type" value="Genomic_DNA"/>
</dbReference>
<dbReference type="GO" id="GO:0006412">
    <property type="term" value="P:translation"/>
    <property type="evidence" value="ECO:0007669"/>
    <property type="project" value="InterPro"/>
</dbReference>
<feature type="region of interest" description="Disordered" evidence="4">
    <location>
        <begin position="1"/>
        <end position="25"/>
    </location>
</feature>
<dbReference type="GO" id="GO:1990904">
    <property type="term" value="C:ribonucleoprotein complex"/>
    <property type="evidence" value="ECO:0007669"/>
    <property type="project" value="UniProtKB-KW"/>
</dbReference>
<dbReference type="HAMAP" id="MF_00391">
    <property type="entry name" value="Ribosomal_bL34"/>
    <property type="match status" value="1"/>
</dbReference>
<dbReference type="Pfam" id="PF00468">
    <property type="entry name" value="Ribosomal_L34"/>
    <property type="match status" value="1"/>
</dbReference>
<sequence length="49" mass="5800">MTKRTLRGTKRKAVRKSGFRSRMSTYKSSKIIKLRRRKGRKVLAKTFSI</sequence>
<dbReference type="GO" id="GO:0005840">
    <property type="term" value="C:ribosome"/>
    <property type="evidence" value="ECO:0007669"/>
    <property type="project" value="UniProtKB-KW"/>
</dbReference>
<reference evidence="5" key="1">
    <citation type="journal article" date="2019" name="Genome Biol. Evol.">
        <title>Plastid Genomes and Proteins Illuminate the Evolution of Eustigmatophyte Algae and Their Bacterial Endosymbionts.</title>
        <authorList>
            <person name="Sevcikova T."/>
            <person name="Yurchenko T."/>
            <person name="Fawley K.P."/>
            <person name="Amaral R."/>
            <person name="Strnad H."/>
            <person name="Santos L.M."/>
            <person name="Fawley M.W."/>
            <person name="Elias M."/>
        </authorList>
    </citation>
    <scope>NUCLEOTIDE SEQUENCE</scope>
</reference>
<dbReference type="InterPro" id="IPR000271">
    <property type="entry name" value="Ribosomal_bL34"/>
</dbReference>